<dbReference type="FunFam" id="1.20.140.30:FF:000001">
    <property type="entry name" value="MOB kinase activator 1A"/>
    <property type="match status" value="1"/>
</dbReference>
<evidence type="ECO:0000256" key="4">
    <source>
        <dbReference type="ARBA" id="ARBA00022692"/>
    </source>
</evidence>
<evidence type="ECO:0000256" key="3">
    <source>
        <dbReference type="ARBA" id="ARBA00020820"/>
    </source>
</evidence>
<dbReference type="InterPro" id="IPR005301">
    <property type="entry name" value="MOB_kinase_act_fam"/>
</dbReference>
<evidence type="ECO:0000256" key="9">
    <source>
        <dbReference type="SAM" id="Phobius"/>
    </source>
</evidence>
<feature type="transmembrane region" description="Helical" evidence="9">
    <location>
        <begin position="380"/>
        <end position="399"/>
    </location>
</feature>
<dbReference type="OrthoDB" id="8170117at2759"/>
<name>A0A0M0JCP1_9EUKA</name>
<dbReference type="SMART" id="SM01388">
    <property type="entry name" value="Mob1_phocein"/>
    <property type="match status" value="1"/>
</dbReference>
<dbReference type="Pfam" id="PF03637">
    <property type="entry name" value="Mob1_phocein"/>
    <property type="match status" value="1"/>
</dbReference>
<evidence type="ECO:0000313" key="11">
    <source>
        <dbReference type="Proteomes" id="UP000037460"/>
    </source>
</evidence>
<keyword evidence="11" id="KW-1185">Reference proteome</keyword>
<proteinExistence type="inferred from homology"/>
<keyword evidence="7 9" id="KW-0472">Membrane</keyword>
<dbReference type="SUPFAM" id="SSF101152">
    <property type="entry name" value="Mob1/phocein"/>
    <property type="match status" value="1"/>
</dbReference>
<keyword evidence="10" id="KW-0808">Transferase</keyword>
<evidence type="ECO:0000313" key="10">
    <source>
        <dbReference type="EMBL" id="KOO24127.1"/>
    </source>
</evidence>
<comment type="subcellular location">
    <subcellularLocation>
        <location evidence="1">Endoplasmic reticulum membrane</location>
        <topology evidence="1">Multi-pass membrane protein</topology>
    </subcellularLocation>
</comment>
<reference evidence="11" key="1">
    <citation type="journal article" date="2015" name="PLoS Genet.">
        <title>Genome Sequence and Transcriptome Analyses of Chrysochromulina tobin: Metabolic Tools for Enhanced Algal Fitness in the Prominent Order Prymnesiales (Haptophyceae).</title>
        <authorList>
            <person name="Hovde B.T."/>
            <person name="Deodato C.R."/>
            <person name="Hunsperger H.M."/>
            <person name="Ryken S.A."/>
            <person name="Yost W."/>
            <person name="Jha R.K."/>
            <person name="Patterson J."/>
            <person name="Monnat R.J. Jr."/>
            <person name="Barlow S.B."/>
            <person name="Starkenburg S.R."/>
            <person name="Cattolico R.A."/>
        </authorList>
    </citation>
    <scope>NUCLEOTIDE SEQUENCE</scope>
    <source>
        <strain evidence="11">CCMP291</strain>
    </source>
</reference>
<sequence>MWGLKGFDKDKAKTFRPKRNHRVGTKRYELHKYAQATLGTGNLHDAVTLPEGEDEREWLAVNTVDFFNEINLLYGVIAEFCTESDCPVMCAGPKFEYMWADGHTIKKPITVSAPRYVDFLMQWVQAQLDDEAIFPTEIGVPFPQDFVDRVQNIFKRLFRVYAHIYYCHFERMAALGAEPHLNTCFKHYMYFVYEFNLIPNKQELAPLQELIDKLLERDRPPDAAASAAQPSSSAAPIAAELSRPGSAEDRDTASDDLWGSANVWSIDLTEPEPGRAIQLPTPPGYSEQHSNEQETRVETKKVDMMQLKLKKARELAWSPGKNFMMTAFMLWMSGSGVHIFSIMITGMAIYNPVKSALTVSTAFSRFDDAKMSPADKTSLLFSKLTFVVMNLLAMCGALYKMSLMGLLPNTPSDWVSFLAVPPNVQFASGGSI</sequence>
<feature type="compositionally biased region" description="Low complexity" evidence="8">
    <location>
        <begin position="222"/>
        <end position="239"/>
    </location>
</feature>
<gene>
    <name evidence="10" type="ORF">Ctob_012979</name>
</gene>
<evidence type="ECO:0000256" key="5">
    <source>
        <dbReference type="ARBA" id="ARBA00022824"/>
    </source>
</evidence>
<keyword evidence="10" id="KW-0418">Kinase</keyword>
<dbReference type="Pfam" id="PF06417">
    <property type="entry name" value="EMC4"/>
    <property type="match status" value="1"/>
</dbReference>
<dbReference type="GO" id="GO:0016301">
    <property type="term" value="F:kinase activity"/>
    <property type="evidence" value="ECO:0007669"/>
    <property type="project" value="UniProtKB-KW"/>
</dbReference>
<organism evidence="10 11">
    <name type="scientific">Chrysochromulina tobinii</name>
    <dbReference type="NCBI Taxonomy" id="1460289"/>
    <lineage>
        <taxon>Eukaryota</taxon>
        <taxon>Haptista</taxon>
        <taxon>Haptophyta</taxon>
        <taxon>Prymnesiophyceae</taxon>
        <taxon>Prymnesiales</taxon>
        <taxon>Chrysochromulinaceae</taxon>
        <taxon>Chrysochromulina</taxon>
    </lineage>
</organism>
<evidence type="ECO:0000256" key="1">
    <source>
        <dbReference type="ARBA" id="ARBA00004477"/>
    </source>
</evidence>
<dbReference type="Proteomes" id="UP000037460">
    <property type="component" value="Unassembled WGS sequence"/>
</dbReference>
<comment type="similarity">
    <text evidence="2">Belongs to the EMC4 family.</text>
</comment>
<dbReference type="GO" id="GO:0005789">
    <property type="term" value="C:endoplasmic reticulum membrane"/>
    <property type="evidence" value="ECO:0007669"/>
    <property type="project" value="UniProtKB-SubCell"/>
</dbReference>
<evidence type="ECO:0000256" key="8">
    <source>
        <dbReference type="SAM" id="MobiDB-lite"/>
    </source>
</evidence>
<evidence type="ECO:0000256" key="7">
    <source>
        <dbReference type="ARBA" id="ARBA00023136"/>
    </source>
</evidence>
<accession>A0A0M0JCP1</accession>
<feature type="region of interest" description="Disordered" evidence="8">
    <location>
        <begin position="220"/>
        <end position="253"/>
    </location>
</feature>
<protein>
    <recommendedName>
        <fullName evidence="3">ER membrane protein complex subunit 4</fullName>
    </recommendedName>
</protein>
<evidence type="ECO:0000256" key="6">
    <source>
        <dbReference type="ARBA" id="ARBA00022989"/>
    </source>
</evidence>
<dbReference type="EMBL" id="JWZX01003123">
    <property type="protein sequence ID" value="KOO24127.1"/>
    <property type="molecule type" value="Genomic_DNA"/>
</dbReference>
<dbReference type="InterPro" id="IPR009445">
    <property type="entry name" value="TMEM85/Emc4"/>
</dbReference>
<comment type="caution">
    <text evidence="10">The sequence shown here is derived from an EMBL/GenBank/DDBJ whole genome shotgun (WGS) entry which is preliminary data.</text>
</comment>
<keyword evidence="6 9" id="KW-1133">Transmembrane helix</keyword>
<keyword evidence="5" id="KW-0256">Endoplasmic reticulum</keyword>
<dbReference type="InterPro" id="IPR036703">
    <property type="entry name" value="MOB_kinase_act_sf"/>
</dbReference>
<evidence type="ECO:0000256" key="2">
    <source>
        <dbReference type="ARBA" id="ARBA00007715"/>
    </source>
</evidence>
<dbReference type="PANTHER" id="PTHR22599">
    <property type="entry name" value="MPS ONE BINDER KINASE ACTIVATOR-LIKE MOB"/>
    <property type="match status" value="1"/>
</dbReference>
<feature type="transmembrane region" description="Helical" evidence="9">
    <location>
        <begin position="328"/>
        <end position="350"/>
    </location>
</feature>
<keyword evidence="4 9" id="KW-0812">Transmembrane</keyword>
<dbReference type="Gene3D" id="1.20.140.30">
    <property type="entry name" value="MOB kinase activator"/>
    <property type="match status" value="1"/>
</dbReference>
<dbReference type="AlphaFoldDB" id="A0A0M0JCP1"/>
<feature type="region of interest" description="Disordered" evidence="8">
    <location>
        <begin position="272"/>
        <end position="296"/>
    </location>
</feature>